<feature type="binding site" evidence="10">
    <location>
        <position position="556"/>
    </location>
    <ligand>
        <name>L-isoleucyl-5'-AMP</name>
        <dbReference type="ChEBI" id="CHEBI:178002"/>
    </ligand>
</feature>
<dbReference type="SUPFAM" id="SSF50677">
    <property type="entry name" value="ValRS/IleRS/LeuRS editing domain"/>
    <property type="match status" value="1"/>
</dbReference>
<feature type="short sequence motif" description="'KMSKS' region" evidence="10">
    <location>
        <begin position="597"/>
        <end position="601"/>
    </location>
</feature>
<dbReference type="InterPro" id="IPR009008">
    <property type="entry name" value="Val/Leu/Ile-tRNA-synth_edit"/>
</dbReference>
<dbReference type="InterPro" id="IPR002300">
    <property type="entry name" value="aa-tRNA-synth_Ia"/>
</dbReference>
<feature type="domain" description="Methionyl/Valyl/Leucyl/Isoleucyl-tRNA synthetase anticodon-binding" evidence="13">
    <location>
        <begin position="680"/>
        <end position="838"/>
    </location>
</feature>
<comment type="caution">
    <text evidence="14">The sequence shown here is derived from an EMBL/GenBank/DDBJ whole genome shotgun (WGS) entry which is preliminary data.</text>
</comment>
<feature type="binding site" evidence="10">
    <location>
        <position position="908"/>
    </location>
    <ligand>
        <name>Zn(2+)</name>
        <dbReference type="ChEBI" id="CHEBI:29105"/>
    </ligand>
</feature>
<evidence type="ECO:0000256" key="6">
    <source>
        <dbReference type="ARBA" id="ARBA00022917"/>
    </source>
</evidence>
<accession>A0A2H0LV80</accession>
<dbReference type="GO" id="GO:0005524">
    <property type="term" value="F:ATP binding"/>
    <property type="evidence" value="ECO:0007669"/>
    <property type="project" value="UniProtKB-UniRule"/>
</dbReference>
<dbReference type="Proteomes" id="UP000229641">
    <property type="component" value="Unassembled WGS sequence"/>
</dbReference>
<dbReference type="PANTHER" id="PTHR42765">
    <property type="entry name" value="SOLEUCYL-TRNA SYNTHETASE"/>
    <property type="match status" value="1"/>
</dbReference>
<dbReference type="NCBIfam" id="TIGR00392">
    <property type="entry name" value="ileS"/>
    <property type="match status" value="1"/>
</dbReference>
<evidence type="ECO:0000259" key="13">
    <source>
        <dbReference type="Pfam" id="PF08264"/>
    </source>
</evidence>
<keyword evidence="10" id="KW-0862">Zinc</keyword>
<protein>
    <recommendedName>
        <fullName evidence="10">Isoleucine--tRNA ligase</fullName>
        <ecNumber evidence="10">6.1.1.5</ecNumber>
    </recommendedName>
    <alternativeName>
        <fullName evidence="10">Isoleucyl-tRNA synthetase</fullName>
        <shortName evidence="10">IleRS</shortName>
    </alternativeName>
</protein>
<dbReference type="Gene3D" id="3.40.50.620">
    <property type="entry name" value="HUPs"/>
    <property type="match status" value="2"/>
</dbReference>
<dbReference type="Gene3D" id="1.10.730.20">
    <property type="match status" value="1"/>
</dbReference>
<comment type="cofactor">
    <cofactor evidence="10">
        <name>Zn(2+)</name>
        <dbReference type="ChEBI" id="CHEBI:29105"/>
    </cofactor>
    <text evidence="10">Binds 1 zinc ion per subunit.</text>
</comment>
<dbReference type="HAMAP" id="MF_02002">
    <property type="entry name" value="Ile_tRNA_synth_type1"/>
    <property type="match status" value="1"/>
</dbReference>
<dbReference type="Gene3D" id="1.10.10.830">
    <property type="entry name" value="Ile-tRNA synthetase CP2 domain-like"/>
    <property type="match status" value="1"/>
</dbReference>
<dbReference type="InterPro" id="IPR014729">
    <property type="entry name" value="Rossmann-like_a/b/a_fold"/>
</dbReference>
<evidence type="ECO:0000313" key="15">
    <source>
        <dbReference type="Proteomes" id="UP000229641"/>
    </source>
</evidence>
<dbReference type="PROSITE" id="PS00178">
    <property type="entry name" value="AA_TRNA_LIGASE_I"/>
    <property type="match status" value="1"/>
</dbReference>
<dbReference type="InterPro" id="IPR001412">
    <property type="entry name" value="aa-tRNA-synth_I_CS"/>
</dbReference>
<dbReference type="InterPro" id="IPR002301">
    <property type="entry name" value="Ile-tRNA-ligase"/>
</dbReference>
<gene>
    <name evidence="10" type="primary">ileS</name>
    <name evidence="14" type="ORF">COV72_09260</name>
</gene>
<evidence type="ECO:0000256" key="1">
    <source>
        <dbReference type="ARBA" id="ARBA00006887"/>
    </source>
</evidence>
<dbReference type="GO" id="GO:0006428">
    <property type="term" value="P:isoleucyl-tRNA aminoacylation"/>
    <property type="evidence" value="ECO:0007669"/>
    <property type="project" value="UniProtKB-UniRule"/>
</dbReference>
<evidence type="ECO:0000256" key="5">
    <source>
        <dbReference type="ARBA" id="ARBA00022840"/>
    </source>
</evidence>
<evidence type="ECO:0000313" key="14">
    <source>
        <dbReference type="EMBL" id="PIQ88291.1"/>
    </source>
</evidence>
<evidence type="ECO:0000256" key="2">
    <source>
        <dbReference type="ARBA" id="ARBA00022490"/>
    </source>
</evidence>
<dbReference type="CDD" id="cd00818">
    <property type="entry name" value="IleRS_core"/>
    <property type="match status" value="1"/>
</dbReference>
<feature type="short sequence motif" description="'HIGH' region" evidence="10">
    <location>
        <begin position="57"/>
        <end position="67"/>
    </location>
</feature>
<keyword evidence="10" id="KW-0479">Metal-binding</keyword>
<keyword evidence="6 10" id="KW-0648">Protein biosynthesis</keyword>
<dbReference type="PRINTS" id="PR00984">
    <property type="entry name" value="TRNASYNTHILE"/>
</dbReference>
<evidence type="ECO:0000256" key="8">
    <source>
        <dbReference type="ARBA" id="ARBA00025217"/>
    </source>
</evidence>
<comment type="subcellular location">
    <subcellularLocation>
        <location evidence="10">Cytoplasm</location>
    </subcellularLocation>
</comment>
<dbReference type="PANTHER" id="PTHR42765:SF1">
    <property type="entry name" value="ISOLEUCINE--TRNA LIGASE, MITOCHONDRIAL"/>
    <property type="match status" value="1"/>
</dbReference>
<comment type="subunit">
    <text evidence="10">Monomer.</text>
</comment>
<dbReference type="EMBL" id="PCWA01000111">
    <property type="protein sequence ID" value="PIQ88291.1"/>
    <property type="molecule type" value="Genomic_DNA"/>
</dbReference>
<feature type="binding site" evidence="10">
    <location>
        <position position="600"/>
    </location>
    <ligand>
        <name>ATP</name>
        <dbReference type="ChEBI" id="CHEBI:30616"/>
    </ligand>
</feature>
<evidence type="ECO:0000256" key="7">
    <source>
        <dbReference type="ARBA" id="ARBA00023146"/>
    </source>
</evidence>
<feature type="binding site" evidence="10">
    <location>
        <position position="888"/>
    </location>
    <ligand>
        <name>Zn(2+)</name>
        <dbReference type="ChEBI" id="CHEBI:29105"/>
    </ligand>
</feature>
<evidence type="ECO:0000259" key="11">
    <source>
        <dbReference type="Pfam" id="PF00133"/>
    </source>
</evidence>
<dbReference type="AlphaFoldDB" id="A0A2H0LV80"/>
<dbReference type="InterPro" id="IPR010663">
    <property type="entry name" value="Znf_FPG/IleRS"/>
</dbReference>
<feature type="binding site" evidence="10">
    <location>
        <position position="905"/>
    </location>
    <ligand>
        <name>Zn(2+)</name>
        <dbReference type="ChEBI" id="CHEBI:29105"/>
    </ligand>
</feature>
<dbReference type="InterPro" id="IPR023585">
    <property type="entry name" value="Ile-tRNA-ligase_type1"/>
</dbReference>
<dbReference type="SUPFAM" id="SSF52374">
    <property type="entry name" value="Nucleotidylyl transferase"/>
    <property type="match status" value="1"/>
</dbReference>
<name>A0A2H0LV80_9BACT</name>
<dbReference type="GO" id="GO:0004822">
    <property type="term" value="F:isoleucine-tRNA ligase activity"/>
    <property type="evidence" value="ECO:0007669"/>
    <property type="project" value="UniProtKB-UniRule"/>
</dbReference>
<proteinExistence type="inferred from homology"/>
<dbReference type="InterPro" id="IPR009080">
    <property type="entry name" value="tRNAsynth_Ia_anticodon-bd"/>
</dbReference>
<dbReference type="EC" id="6.1.1.5" evidence="10"/>
<keyword evidence="7 10" id="KW-0030">Aminoacyl-tRNA synthetase</keyword>
<dbReference type="InterPro" id="IPR033708">
    <property type="entry name" value="Anticodon_Ile_BEm"/>
</dbReference>
<comment type="domain">
    <text evidence="10">IleRS has two distinct active sites: one for aminoacylation and one for editing. The misactivated valine is translocated from the active site to the editing site, which sterically excludes the correctly activated isoleucine. The single editing site contains two valyl binding pockets, one specific for each substrate (Val-AMP or Val-tRNA(Ile)).</text>
</comment>
<dbReference type="InterPro" id="IPR050081">
    <property type="entry name" value="Ile-tRNA_ligase"/>
</dbReference>
<comment type="similarity">
    <text evidence="1 10">Belongs to the class-I aminoacyl-tRNA synthetase family. IleS type 1 subfamily.</text>
</comment>
<dbReference type="CDD" id="cd07960">
    <property type="entry name" value="Anticodon_Ia_Ile_BEm"/>
    <property type="match status" value="1"/>
</dbReference>
<dbReference type="GO" id="GO:0005829">
    <property type="term" value="C:cytosol"/>
    <property type="evidence" value="ECO:0007669"/>
    <property type="project" value="TreeGrafter"/>
</dbReference>
<sequence>MDYKATLNLPKTSFPMKANLAQREPEILSFWQKEDLYSLIRKERRGKPKYILHDGPPYANGNIHIGHALNKTLKDIIIKFKTMQGYDAPYVPGWDCHGLPVEYSLFKELGKTKHEVDQVEFRKKAKDYALKFVKIQKDEFIRLGVLGDWPNPYLTLKKEYERDILRSLSGLVRKGYIYRGFKPVNWCYQCETALAEAEVEYDQHTSNSVYVKFKIKGPNFSDGKHYLLIWTTTPWTLPANVAIAVHPDLYYVPVKIADEIIFLAEERLNALKEAGILGDCQILKDKIKGKDLDGLKYEHPFIDREGVIVLADYVSHEEGTGCVHTAPGHGQEDYQTGLKYNLPVIMPVNHKGEFKDSLDFINGVNVHKSDEIIINKLIEKSALLAQAKISHSYPHCWRCKNPVIFRATEQYFLKIDSNNLRSRVLSLIKDIKWVPASGEKRISAMVENRPDWCLSRQRLWGVPIPSLCCLGCRKEGLYPEVIDNFSQIVAREGSDAWFIWKTEDLIPADYACPFCGGRDFKKGNDIIDVWFDSGVSHQAVLKASSELGFPADLYLEGSDQHRGWFQSSLIPAVALEEKTAFKAVLTHGFVVDGEGRKMSKSEGNVIAPQNIIRKYGADILRLWVASSDYKEDIRISDEIIARLSEAYRKIRNTLRFILGNLYDFDINKDPIAYEKLMLLDKWALHRLYSLLNDISLYYENYNFYSVYHSIYNFCIVDLSSFYLDILKDRLYTFRHDSLERRSAQTVLSQALVVLTKIIAPIFSFTSEELWQNFKEKIPDESGSVHLSCWPKAKEEYINNALEDEFARILNLRNMVLKILEEKRINGTIKSSLEAKVTIGFDSQEEYDFFRKYSGDLAAIFITSQVYIEKSAKFYISADRAQGDKCSRCWTFREDIKRDSEGNLICGRCIEAINGGFK</sequence>
<evidence type="ECO:0000256" key="4">
    <source>
        <dbReference type="ARBA" id="ARBA00022741"/>
    </source>
</evidence>
<evidence type="ECO:0000256" key="10">
    <source>
        <dbReference type="HAMAP-Rule" id="MF_02002"/>
    </source>
</evidence>
<dbReference type="SUPFAM" id="SSF47323">
    <property type="entry name" value="Anticodon-binding domain of a subclass of class I aminoacyl-tRNA synthetases"/>
    <property type="match status" value="1"/>
</dbReference>
<keyword evidence="5 10" id="KW-0067">ATP-binding</keyword>
<keyword evidence="3 10" id="KW-0436">Ligase</keyword>
<comment type="catalytic activity">
    <reaction evidence="9 10">
        <text>tRNA(Ile) + L-isoleucine + ATP = L-isoleucyl-tRNA(Ile) + AMP + diphosphate</text>
        <dbReference type="Rhea" id="RHEA:11060"/>
        <dbReference type="Rhea" id="RHEA-COMP:9666"/>
        <dbReference type="Rhea" id="RHEA-COMP:9695"/>
        <dbReference type="ChEBI" id="CHEBI:30616"/>
        <dbReference type="ChEBI" id="CHEBI:33019"/>
        <dbReference type="ChEBI" id="CHEBI:58045"/>
        <dbReference type="ChEBI" id="CHEBI:78442"/>
        <dbReference type="ChEBI" id="CHEBI:78528"/>
        <dbReference type="ChEBI" id="CHEBI:456215"/>
        <dbReference type="EC" id="6.1.1.5"/>
    </reaction>
</comment>
<dbReference type="GO" id="GO:0002161">
    <property type="term" value="F:aminoacyl-tRNA deacylase activity"/>
    <property type="evidence" value="ECO:0007669"/>
    <property type="project" value="InterPro"/>
</dbReference>
<evidence type="ECO:0000256" key="9">
    <source>
        <dbReference type="ARBA" id="ARBA00048359"/>
    </source>
</evidence>
<dbReference type="GO" id="GO:0008270">
    <property type="term" value="F:zinc ion binding"/>
    <property type="evidence" value="ECO:0007669"/>
    <property type="project" value="UniProtKB-UniRule"/>
</dbReference>
<evidence type="ECO:0000256" key="3">
    <source>
        <dbReference type="ARBA" id="ARBA00022598"/>
    </source>
</evidence>
<dbReference type="Pfam" id="PF08264">
    <property type="entry name" value="Anticodon_1"/>
    <property type="match status" value="1"/>
</dbReference>
<keyword evidence="4 10" id="KW-0547">Nucleotide-binding</keyword>
<dbReference type="GO" id="GO:0000049">
    <property type="term" value="F:tRNA binding"/>
    <property type="evidence" value="ECO:0007669"/>
    <property type="project" value="InterPro"/>
</dbReference>
<evidence type="ECO:0000259" key="12">
    <source>
        <dbReference type="Pfam" id="PF06827"/>
    </source>
</evidence>
<dbReference type="InterPro" id="IPR013155">
    <property type="entry name" value="M/V/L/I-tRNA-synth_anticd-bd"/>
</dbReference>
<dbReference type="Pfam" id="PF00133">
    <property type="entry name" value="tRNA-synt_1"/>
    <property type="match status" value="1"/>
</dbReference>
<feature type="domain" description="Zinc finger FPG/IleRS-type" evidence="12">
    <location>
        <begin position="882"/>
        <end position="910"/>
    </location>
</feature>
<dbReference type="FunFam" id="3.40.50.620:FF:000152">
    <property type="entry name" value="Isoleucine--tRNA ligase"/>
    <property type="match status" value="1"/>
</dbReference>
<feature type="binding site" evidence="10">
    <location>
        <position position="885"/>
    </location>
    <ligand>
        <name>Zn(2+)</name>
        <dbReference type="ChEBI" id="CHEBI:29105"/>
    </ligand>
</feature>
<keyword evidence="2 10" id="KW-0963">Cytoplasm</keyword>
<organism evidence="14 15">
    <name type="scientific">Candidatus Ghiorseimicrobium undicola</name>
    <dbReference type="NCBI Taxonomy" id="1974746"/>
    <lineage>
        <taxon>Bacteria</taxon>
        <taxon>Pseudomonadati</taxon>
        <taxon>Candidatus Omnitrophota</taxon>
        <taxon>Candidatus Ghiorseimicrobium</taxon>
    </lineage>
</organism>
<dbReference type="Gene3D" id="3.90.740.10">
    <property type="entry name" value="Valyl/Leucyl/Isoleucyl-tRNA synthetase, editing domain"/>
    <property type="match status" value="1"/>
</dbReference>
<feature type="domain" description="Aminoacyl-tRNA synthetase class Ia" evidence="11">
    <location>
        <begin position="27"/>
        <end position="636"/>
    </location>
</feature>
<comment type="function">
    <text evidence="8 10">Catalyzes the attachment of isoleucine to tRNA(Ile). As IleRS can inadvertently accommodate and process structurally similar amino acids such as valine, to avoid such errors it has two additional distinct tRNA(Ile)-dependent editing activities. One activity is designated as 'pretransfer' editing and involves the hydrolysis of activated Val-AMP. The other activity is designated 'posttransfer' editing and involves deacylation of mischarged Val-tRNA(Ile).</text>
</comment>
<reference evidence="14 15" key="1">
    <citation type="submission" date="2017-09" db="EMBL/GenBank/DDBJ databases">
        <title>Depth-based differentiation of microbial function through sediment-hosted aquifers and enrichment of novel symbionts in the deep terrestrial subsurface.</title>
        <authorList>
            <person name="Probst A.J."/>
            <person name="Ladd B."/>
            <person name="Jarett J.K."/>
            <person name="Geller-Mcgrath D.E."/>
            <person name="Sieber C.M."/>
            <person name="Emerson J.B."/>
            <person name="Anantharaman K."/>
            <person name="Thomas B.C."/>
            <person name="Malmstrom R."/>
            <person name="Stieglmeier M."/>
            <person name="Klingl A."/>
            <person name="Woyke T."/>
            <person name="Ryan C.M."/>
            <person name="Banfield J.F."/>
        </authorList>
    </citation>
    <scope>NUCLEOTIDE SEQUENCE [LARGE SCALE GENOMIC DNA]</scope>
    <source>
        <strain evidence="14">CG11_big_fil_rev_8_21_14_0_20_42_13</strain>
    </source>
</reference>
<dbReference type="Pfam" id="PF06827">
    <property type="entry name" value="zf-FPG_IleRS"/>
    <property type="match status" value="1"/>
</dbReference>